<sequence>MLRFLHWTEKLVEDLTREGLLQAVEHQENISLLHTEKYLLIIYYPHSERIKPTVDKKIIHLDIDLLASAYFKVLDRIRSLCGRGRRLFARNTVVARIDKGMALAFLEEYHLQVALAGKYRYGLFYKGDLVSVAVFSGGRRMRDQSAEYRSFELLRFCHKGGYLIVGGISKLLKAFIEDFKPDDIMTYADRDWSDESSITRIGFKEEGRTEGQLFYIREGRRYYTLGEGESYDYIVKNTGSIKLKLYLS</sequence>
<protein>
    <submittedName>
        <fullName evidence="1">Uncharacterized protein</fullName>
    </submittedName>
</protein>
<keyword evidence="2" id="KW-1185">Reference proteome</keyword>
<name>A0ABP8R3X5_9SPHI</name>
<comment type="caution">
    <text evidence="1">The sequence shown here is derived from an EMBL/GenBank/DDBJ whole genome shotgun (WGS) entry which is preliminary data.</text>
</comment>
<dbReference type="RefSeq" id="WP_345067739.1">
    <property type="nucleotide sequence ID" value="NZ_BAABGR010000023.1"/>
</dbReference>
<proteinExistence type="predicted"/>
<organism evidence="1 2">
    <name type="scientific">Sphingobacterium thermophilum</name>
    <dbReference type="NCBI Taxonomy" id="768534"/>
    <lineage>
        <taxon>Bacteria</taxon>
        <taxon>Pseudomonadati</taxon>
        <taxon>Bacteroidota</taxon>
        <taxon>Sphingobacteriia</taxon>
        <taxon>Sphingobacteriales</taxon>
        <taxon>Sphingobacteriaceae</taxon>
        <taxon>Sphingobacterium</taxon>
    </lineage>
</organism>
<evidence type="ECO:0000313" key="2">
    <source>
        <dbReference type="Proteomes" id="UP001500394"/>
    </source>
</evidence>
<gene>
    <name evidence="1" type="ORF">GCM10023173_18170</name>
</gene>
<reference evidence="2" key="1">
    <citation type="journal article" date="2019" name="Int. J. Syst. Evol. Microbiol.">
        <title>The Global Catalogue of Microorganisms (GCM) 10K type strain sequencing project: providing services to taxonomists for standard genome sequencing and annotation.</title>
        <authorList>
            <consortium name="The Broad Institute Genomics Platform"/>
            <consortium name="The Broad Institute Genome Sequencing Center for Infectious Disease"/>
            <person name="Wu L."/>
            <person name="Ma J."/>
        </authorList>
    </citation>
    <scope>NUCLEOTIDE SEQUENCE [LARGE SCALE GENOMIC DNA]</scope>
    <source>
        <strain evidence="2">JCM 17858</strain>
    </source>
</reference>
<evidence type="ECO:0000313" key="1">
    <source>
        <dbReference type="EMBL" id="GAA4517531.1"/>
    </source>
</evidence>
<accession>A0ABP8R3X5</accession>
<dbReference type="Proteomes" id="UP001500394">
    <property type="component" value="Unassembled WGS sequence"/>
</dbReference>
<dbReference type="EMBL" id="BAABGR010000023">
    <property type="protein sequence ID" value="GAA4517531.1"/>
    <property type="molecule type" value="Genomic_DNA"/>
</dbReference>